<feature type="compositionally biased region" description="Polar residues" evidence="2">
    <location>
        <begin position="736"/>
        <end position="755"/>
    </location>
</feature>
<feature type="region of interest" description="Disordered" evidence="2">
    <location>
        <begin position="291"/>
        <end position="320"/>
    </location>
</feature>
<gene>
    <name evidence="3" type="ORF">LSH36_115g13029</name>
</gene>
<feature type="region of interest" description="Disordered" evidence="2">
    <location>
        <begin position="680"/>
        <end position="755"/>
    </location>
</feature>
<evidence type="ECO:0000313" key="4">
    <source>
        <dbReference type="Proteomes" id="UP001208570"/>
    </source>
</evidence>
<feature type="coiled-coil region" evidence="1">
    <location>
        <begin position="801"/>
        <end position="828"/>
    </location>
</feature>
<dbReference type="Proteomes" id="UP001208570">
    <property type="component" value="Unassembled WGS sequence"/>
</dbReference>
<protein>
    <submittedName>
        <fullName evidence="3">Uncharacterized protein</fullName>
    </submittedName>
</protein>
<keyword evidence="1" id="KW-0175">Coiled coil</keyword>
<evidence type="ECO:0000256" key="2">
    <source>
        <dbReference type="SAM" id="MobiDB-lite"/>
    </source>
</evidence>
<feature type="compositionally biased region" description="Polar residues" evidence="2">
    <location>
        <begin position="680"/>
        <end position="702"/>
    </location>
</feature>
<feature type="compositionally biased region" description="Basic and acidic residues" evidence="2">
    <location>
        <begin position="1"/>
        <end position="13"/>
    </location>
</feature>
<proteinExistence type="predicted"/>
<comment type="caution">
    <text evidence="3">The sequence shown here is derived from an EMBL/GenBank/DDBJ whole genome shotgun (WGS) entry which is preliminary data.</text>
</comment>
<feature type="region of interest" description="Disordered" evidence="2">
    <location>
        <begin position="1"/>
        <end position="22"/>
    </location>
</feature>
<accession>A0AAD9NAK7</accession>
<dbReference type="AlphaFoldDB" id="A0AAD9NAK7"/>
<keyword evidence="4" id="KW-1185">Reference proteome</keyword>
<organism evidence="3 4">
    <name type="scientific">Paralvinella palmiformis</name>
    <dbReference type="NCBI Taxonomy" id="53620"/>
    <lineage>
        <taxon>Eukaryota</taxon>
        <taxon>Metazoa</taxon>
        <taxon>Spiralia</taxon>
        <taxon>Lophotrochozoa</taxon>
        <taxon>Annelida</taxon>
        <taxon>Polychaeta</taxon>
        <taxon>Sedentaria</taxon>
        <taxon>Canalipalpata</taxon>
        <taxon>Terebellida</taxon>
        <taxon>Terebelliformia</taxon>
        <taxon>Alvinellidae</taxon>
        <taxon>Paralvinella</taxon>
    </lineage>
</organism>
<feature type="region of interest" description="Disordered" evidence="2">
    <location>
        <begin position="413"/>
        <end position="453"/>
    </location>
</feature>
<evidence type="ECO:0000256" key="1">
    <source>
        <dbReference type="SAM" id="Coils"/>
    </source>
</evidence>
<sequence>MDSHTELPHRRDTSTSGLGDRSDEQLWIDSEICDSIEELILNEAIALSKMIKSQASGDTSEGTSDGEVMTAECSATDVAVNSHPGSIDHDDIDYSQSDEMFVGAQSLDISKRVPENSEDSIVAALKAGECRSVNNSPMIPSMMTIPVTSSLPTDIIHSGISTTTECFMIMTQLVPLTSSGFYVVDHGNAVRVIHGGGDPTLATGEQFFQQDEACAEPRSNMTDGHFGQGFIIGDRAPADSSLDDSCLYRSLPSSPPKHDITMDEEFFSCEESFTVQDMTLKDADLMASVEYEPDENDERTLSLASSDSDEVNGEDIKSTSTPIIDLSSATSDDGCQQATDCVSVSGLLEMNLVRAENEMFQFQKHPQPESHSGQSNVDSILDRAEAMGSSNIAISKFVSDIVVRDSVDVPKKDAGSVCESLATDDQDSVTDAGYQASESSGQEDTGYEEGETDGMNAMMCDDPFIRRQFLQAVAEPIKKAANVYRSISGSTKPGDTHSPNGSDSVVSGVQELDLINLVESDEKIGLKGTEMSDSTENMELVCTESVVLFKPRISGSEFSETLSYVSASKETAGKTLALYSGENHLDKDHAVSLYVELAEAEHEPCTVKNCSTPTGQEEFSDIVESDIDDAEALLAKSKLLAVQVDPDLNEDLLRSYESDGQKQVDRNYFCSSDPVVTSTSELTHATSSNKIHNAPNQESATGVSPEAEPDHQLEADGNSSHHYHNSGRHADDVVSDVTSEQSNPPSGSQISSNPNDELLQLLDKITISGHGMRRQLEMAYARQAFIHEVGSRVDDIRSNEISDLQQELDQLRTENQKLVDKVASYKCNNKQNGQKVQHLEGLLAQLQTHTECLESDITQQKAKEQEKTANLKDMAVATNALSVTCAATQTGYRSQSESETEFGKGLDKELDLQFEMRTSTPSQLYWSTVSPHSETQSPTIIQGSVELESDDPPKRSPSMVSLMIDKILHQMNNLADVSLNNSLNNSLCNHDNSLSTPVGQADEDTDQEGPEKWRHLAVAPISMDPNILILQRSLAAASFENELLRANVK</sequence>
<reference evidence="3" key="1">
    <citation type="journal article" date="2023" name="Mol. Biol. Evol.">
        <title>Third-Generation Sequencing Reveals the Adaptive Role of the Epigenome in Three Deep-Sea Polychaetes.</title>
        <authorList>
            <person name="Perez M."/>
            <person name="Aroh O."/>
            <person name="Sun Y."/>
            <person name="Lan Y."/>
            <person name="Juniper S.K."/>
            <person name="Young C.R."/>
            <person name="Angers B."/>
            <person name="Qian P.Y."/>
        </authorList>
    </citation>
    <scope>NUCLEOTIDE SEQUENCE</scope>
    <source>
        <strain evidence="3">P08H-3</strain>
    </source>
</reference>
<dbReference type="EMBL" id="JAODUP010000115">
    <property type="protein sequence ID" value="KAK2161543.1"/>
    <property type="molecule type" value="Genomic_DNA"/>
</dbReference>
<evidence type="ECO:0000313" key="3">
    <source>
        <dbReference type="EMBL" id="KAK2161543.1"/>
    </source>
</evidence>
<name>A0AAD9NAK7_9ANNE</name>